<protein>
    <submittedName>
        <fullName evidence="1">3'-5' exoribonuclease</fullName>
    </submittedName>
</protein>
<dbReference type="EMBL" id="FOOE01000002">
    <property type="protein sequence ID" value="SFF55743.1"/>
    <property type="molecule type" value="Genomic_DNA"/>
</dbReference>
<gene>
    <name evidence="1" type="ORF">SAMN04487885_102228</name>
</gene>
<evidence type="ECO:0000313" key="2">
    <source>
        <dbReference type="Proteomes" id="UP000182135"/>
    </source>
</evidence>
<proteinExistence type="predicted"/>
<keyword evidence="2" id="KW-1185">Reference proteome</keyword>
<reference evidence="1 2" key="1">
    <citation type="submission" date="2016-10" db="EMBL/GenBank/DDBJ databases">
        <authorList>
            <person name="de Groot N.N."/>
        </authorList>
    </citation>
    <scope>NUCLEOTIDE SEQUENCE [LARGE SCALE GENOMIC DNA]</scope>
    <source>
        <strain evidence="1 2">NLAE-zl-G419</strain>
    </source>
</reference>
<accession>A0A1I2JP89</accession>
<sequence>MVMKRIFKDENKVVCILADKTEEAFIVNFADSIDATMNKVSQVKEKTESDTWSEYDRRIETKLYL</sequence>
<evidence type="ECO:0000313" key="1">
    <source>
        <dbReference type="EMBL" id="SFF55743.1"/>
    </source>
</evidence>
<dbReference type="STRING" id="1529.SAMN04487885_102228"/>
<organism evidence="1 2">
    <name type="scientific">Clostridium cadaveris</name>
    <dbReference type="NCBI Taxonomy" id="1529"/>
    <lineage>
        <taxon>Bacteria</taxon>
        <taxon>Bacillati</taxon>
        <taxon>Bacillota</taxon>
        <taxon>Clostridia</taxon>
        <taxon>Eubacteriales</taxon>
        <taxon>Clostridiaceae</taxon>
        <taxon>Clostridium</taxon>
    </lineage>
</organism>
<dbReference type="eggNOG" id="COG3481">
    <property type="taxonomic scope" value="Bacteria"/>
</dbReference>
<name>A0A1I2JP89_9CLOT</name>
<dbReference type="AlphaFoldDB" id="A0A1I2JP89"/>
<dbReference type="Proteomes" id="UP000182135">
    <property type="component" value="Unassembled WGS sequence"/>
</dbReference>